<dbReference type="InterPro" id="IPR035937">
    <property type="entry name" value="FPG_N"/>
</dbReference>
<dbReference type="Pfam" id="PF06831">
    <property type="entry name" value="H2TH"/>
    <property type="match status" value="1"/>
</dbReference>
<keyword evidence="19" id="KW-1185">Reference proteome</keyword>
<evidence type="ECO:0000256" key="6">
    <source>
        <dbReference type="ARBA" id="ARBA00022771"/>
    </source>
</evidence>
<keyword evidence="13 15" id="KW-0326">Glycosidase</keyword>
<dbReference type="OrthoDB" id="9800855at2"/>
<accession>W7QSJ7</accession>
<protein>
    <recommendedName>
        <fullName evidence="15">Formamidopyrimidine-DNA glycosylase</fullName>
        <shortName evidence="15">Fapy-DNA glycosylase</shortName>
        <ecNumber evidence="15">3.2.2.23</ecNumber>
    </recommendedName>
    <alternativeName>
        <fullName evidence="15">DNA-(apurinic or apyrimidinic site) lyase MutM</fullName>
        <shortName evidence="15">AP lyase MutM</shortName>
        <ecNumber evidence="15">4.2.99.18</ecNumber>
    </alternativeName>
</protein>
<feature type="active site" description="Proton donor" evidence="15">
    <location>
        <position position="3"/>
    </location>
</feature>
<evidence type="ECO:0000256" key="14">
    <source>
        <dbReference type="ARBA" id="ARBA00044632"/>
    </source>
</evidence>
<dbReference type="eggNOG" id="COG0266">
    <property type="taxonomic scope" value="Bacteria"/>
</dbReference>
<dbReference type="PATRIC" id="fig|1328313.3.peg.1255"/>
<dbReference type="PROSITE" id="PS51068">
    <property type="entry name" value="FPG_CAT"/>
    <property type="match status" value="1"/>
</dbReference>
<dbReference type="InterPro" id="IPR015886">
    <property type="entry name" value="H2TH_FPG"/>
</dbReference>
<comment type="catalytic activity">
    <reaction evidence="1 15">
        <text>Hydrolysis of DNA containing ring-opened 7-methylguanine residues, releasing 2,6-diamino-4-hydroxy-5-(N-methyl)formamidopyrimidine.</text>
        <dbReference type="EC" id="3.2.2.23"/>
    </reaction>
</comment>
<feature type="domain" description="FPG-type" evidence="16">
    <location>
        <begin position="236"/>
        <end position="270"/>
    </location>
</feature>
<evidence type="ECO:0000313" key="19">
    <source>
        <dbReference type="Proteomes" id="UP000019276"/>
    </source>
</evidence>
<dbReference type="CDD" id="cd08966">
    <property type="entry name" value="EcFpg-like_N"/>
    <property type="match status" value="1"/>
</dbReference>
<dbReference type="HAMAP" id="MF_00103">
    <property type="entry name" value="Fapy_DNA_glycosyl"/>
    <property type="match status" value="1"/>
</dbReference>
<comment type="subunit">
    <text evidence="3 15">Monomer.</text>
</comment>
<evidence type="ECO:0000259" key="16">
    <source>
        <dbReference type="PROSITE" id="PS51066"/>
    </source>
</evidence>
<evidence type="ECO:0000256" key="4">
    <source>
        <dbReference type="ARBA" id="ARBA00022723"/>
    </source>
</evidence>
<dbReference type="InterPro" id="IPR012319">
    <property type="entry name" value="FPG_cat"/>
</dbReference>
<dbReference type="SUPFAM" id="SSF57716">
    <property type="entry name" value="Glucocorticoid receptor-like (DNA-binding domain)"/>
    <property type="match status" value="1"/>
</dbReference>
<keyword evidence="5 15" id="KW-0227">DNA damage</keyword>
<comment type="cofactor">
    <cofactor evidence="15">
        <name>Zn(2+)</name>
        <dbReference type="ChEBI" id="CHEBI:29105"/>
    </cofactor>
    <text evidence="15">Binds 1 zinc ion per subunit.</text>
</comment>
<dbReference type="FunFam" id="1.10.8.50:FF:000003">
    <property type="entry name" value="Formamidopyrimidine-DNA glycosylase"/>
    <property type="match status" value="1"/>
</dbReference>
<evidence type="ECO:0000313" key="18">
    <source>
        <dbReference type="EMBL" id="EWH10843.1"/>
    </source>
</evidence>
<keyword evidence="8 15" id="KW-0862">Zinc</keyword>
<evidence type="ECO:0000256" key="5">
    <source>
        <dbReference type="ARBA" id="ARBA00022763"/>
    </source>
</evidence>
<reference evidence="18 19" key="1">
    <citation type="journal article" date="2014" name="Genome Announc.">
        <title>Draft Genome Sequence of the Agar-Degrading Bacterium Catenovulum sp. Strain DS-2, Isolated from Intestines of Haliotis diversicolor.</title>
        <authorList>
            <person name="Shan D."/>
            <person name="Li X."/>
            <person name="Gu Z."/>
            <person name="Wei G."/>
            <person name="Gao Z."/>
            <person name="Shao Z."/>
        </authorList>
    </citation>
    <scope>NUCLEOTIDE SEQUENCE [LARGE SCALE GENOMIC DNA]</scope>
    <source>
        <strain evidence="18 19">DS-2</strain>
    </source>
</reference>
<keyword evidence="9 15" id="KW-0238">DNA-binding</keyword>
<evidence type="ECO:0000256" key="2">
    <source>
        <dbReference type="ARBA" id="ARBA00009409"/>
    </source>
</evidence>
<keyword evidence="11 15" id="KW-0456">Lyase</keyword>
<evidence type="ECO:0000256" key="3">
    <source>
        <dbReference type="ARBA" id="ARBA00011245"/>
    </source>
</evidence>
<evidence type="ECO:0000256" key="8">
    <source>
        <dbReference type="ARBA" id="ARBA00022833"/>
    </source>
</evidence>
<dbReference type="RefSeq" id="WP_035013799.1">
    <property type="nucleotide sequence ID" value="NZ_ARZY01000008.1"/>
</dbReference>
<feature type="domain" description="Formamidopyrimidine-DNA glycosylase catalytic" evidence="17">
    <location>
        <begin position="2"/>
        <end position="112"/>
    </location>
</feature>
<dbReference type="PANTHER" id="PTHR22993">
    <property type="entry name" value="FORMAMIDOPYRIMIDINE-DNA GLYCOSYLASE"/>
    <property type="match status" value="1"/>
</dbReference>
<comment type="similarity">
    <text evidence="2 15">Belongs to the FPG family.</text>
</comment>
<feature type="active site" description="Proton donor; for delta-elimination activity" evidence="15">
    <location>
        <position position="260"/>
    </location>
</feature>
<comment type="catalytic activity">
    <reaction evidence="14 15">
        <text>2'-deoxyribonucleotide-(2'-deoxyribose 5'-phosphate)-2'-deoxyribonucleotide-DNA = a 3'-end 2'-deoxyribonucleotide-(2,3-dehydro-2,3-deoxyribose 5'-phosphate)-DNA + a 5'-end 5'-phospho-2'-deoxyribonucleoside-DNA + H(+)</text>
        <dbReference type="Rhea" id="RHEA:66592"/>
        <dbReference type="Rhea" id="RHEA-COMP:13180"/>
        <dbReference type="Rhea" id="RHEA-COMP:16897"/>
        <dbReference type="Rhea" id="RHEA-COMP:17067"/>
        <dbReference type="ChEBI" id="CHEBI:15378"/>
        <dbReference type="ChEBI" id="CHEBI:136412"/>
        <dbReference type="ChEBI" id="CHEBI:157695"/>
        <dbReference type="ChEBI" id="CHEBI:167181"/>
        <dbReference type="EC" id="4.2.99.18"/>
    </reaction>
</comment>
<evidence type="ECO:0000256" key="1">
    <source>
        <dbReference type="ARBA" id="ARBA00001668"/>
    </source>
</evidence>
<evidence type="ECO:0000256" key="13">
    <source>
        <dbReference type="ARBA" id="ARBA00023295"/>
    </source>
</evidence>
<keyword evidence="6 15" id="KW-0863">Zinc-finger</keyword>
<dbReference type="EC" id="3.2.2.23" evidence="15"/>
<comment type="function">
    <text evidence="15">Involved in base excision repair of DNA damaged by oxidation or by mutagenic agents. Acts as DNA glycosylase that recognizes and removes damaged bases. Has a preference for oxidized purines, such as 7,8-dihydro-8-oxoguanine (8-oxoG). Has AP (apurinic/apyrimidinic) lyase activity and introduces nicks in the DNA strand. Cleaves the DNA backbone by beta-delta elimination to generate a single-strand break at the site of the removed base with both 3'- and 5'-phosphates.</text>
</comment>
<organism evidence="18 19">
    <name type="scientific">Catenovulum agarivorans DS-2</name>
    <dbReference type="NCBI Taxonomy" id="1328313"/>
    <lineage>
        <taxon>Bacteria</taxon>
        <taxon>Pseudomonadati</taxon>
        <taxon>Pseudomonadota</taxon>
        <taxon>Gammaproteobacteria</taxon>
        <taxon>Alteromonadales</taxon>
        <taxon>Alteromonadaceae</taxon>
        <taxon>Catenovulum</taxon>
    </lineage>
</organism>
<dbReference type="Gene3D" id="3.20.190.10">
    <property type="entry name" value="MutM-like, N-terminal"/>
    <property type="match status" value="1"/>
</dbReference>
<dbReference type="SUPFAM" id="SSF81624">
    <property type="entry name" value="N-terminal domain of MutM-like DNA repair proteins"/>
    <property type="match status" value="1"/>
</dbReference>
<evidence type="ECO:0000256" key="12">
    <source>
        <dbReference type="ARBA" id="ARBA00023268"/>
    </source>
</evidence>
<dbReference type="STRING" id="1328313.DS2_06116"/>
<dbReference type="GO" id="GO:0140078">
    <property type="term" value="F:class I DNA-(apurinic or apyrimidinic site) endonuclease activity"/>
    <property type="evidence" value="ECO:0007669"/>
    <property type="project" value="UniProtKB-EC"/>
</dbReference>
<dbReference type="EMBL" id="ARZY01000008">
    <property type="protein sequence ID" value="EWH10843.1"/>
    <property type="molecule type" value="Genomic_DNA"/>
</dbReference>
<keyword evidence="7 15" id="KW-0378">Hydrolase</keyword>
<dbReference type="NCBIfam" id="NF002211">
    <property type="entry name" value="PRK01103.1"/>
    <property type="match status" value="1"/>
</dbReference>
<dbReference type="GO" id="GO:0008270">
    <property type="term" value="F:zinc ion binding"/>
    <property type="evidence" value="ECO:0007669"/>
    <property type="project" value="UniProtKB-UniRule"/>
</dbReference>
<evidence type="ECO:0000256" key="10">
    <source>
        <dbReference type="ARBA" id="ARBA00023204"/>
    </source>
</evidence>
<evidence type="ECO:0000259" key="17">
    <source>
        <dbReference type="PROSITE" id="PS51068"/>
    </source>
</evidence>
<feature type="binding site" evidence="15">
    <location>
        <position position="151"/>
    </location>
    <ligand>
        <name>DNA</name>
        <dbReference type="ChEBI" id="CHEBI:16991"/>
    </ligand>
</feature>
<dbReference type="InterPro" id="IPR010979">
    <property type="entry name" value="Ribosomal_uS13-like_H2TH"/>
</dbReference>
<dbReference type="InterPro" id="IPR020629">
    <property type="entry name" value="FPG_Glyclase"/>
</dbReference>
<dbReference type="PANTHER" id="PTHR22993:SF9">
    <property type="entry name" value="FORMAMIDOPYRIMIDINE-DNA GLYCOSYLASE"/>
    <property type="match status" value="1"/>
</dbReference>
<dbReference type="InterPro" id="IPR010663">
    <property type="entry name" value="Znf_FPG/IleRS"/>
</dbReference>
<proteinExistence type="inferred from homology"/>
<dbReference type="GO" id="GO:0034039">
    <property type="term" value="F:8-oxo-7,8-dihydroguanine DNA N-glycosylase activity"/>
    <property type="evidence" value="ECO:0007669"/>
    <property type="project" value="TreeGrafter"/>
</dbReference>
<evidence type="ECO:0000256" key="9">
    <source>
        <dbReference type="ARBA" id="ARBA00023125"/>
    </source>
</evidence>
<evidence type="ECO:0000256" key="7">
    <source>
        <dbReference type="ARBA" id="ARBA00022801"/>
    </source>
</evidence>
<dbReference type="InterPro" id="IPR000214">
    <property type="entry name" value="Znf_DNA_glyclase/AP_lyase"/>
</dbReference>
<dbReference type="Proteomes" id="UP000019276">
    <property type="component" value="Unassembled WGS sequence"/>
</dbReference>
<feature type="binding site" evidence="15">
    <location>
        <position position="90"/>
    </location>
    <ligand>
        <name>DNA</name>
        <dbReference type="ChEBI" id="CHEBI:16991"/>
    </ligand>
</feature>
<dbReference type="NCBIfam" id="TIGR00577">
    <property type="entry name" value="fpg"/>
    <property type="match status" value="1"/>
</dbReference>
<dbReference type="SUPFAM" id="SSF46946">
    <property type="entry name" value="S13-like H2TH domain"/>
    <property type="match status" value="1"/>
</dbReference>
<feature type="binding site" evidence="15">
    <location>
        <position position="109"/>
    </location>
    <ligand>
        <name>DNA</name>
        <dbReference type="ChEBI" id="CHEBI:16991"/>
    </ligand>
</feature>
<evidence type="ECO:0000256" key="11">
    <source>
        <dbReference type="ARBA" id="ARBA00023239"/>
    </source>
</evidence>
<comment type="caution">
    <text evidence="18">The sequence shown here is derived from an EMBL/GenBank/DDBJ whole genome shotgun (WGS) entry which is preliminary data.</text>
</comment>
<feature type="active site" description="Proton donor; for beta-elimination activity" evidence="15">
    <location>
        <position position="57"/>
    </location>
</feature>
<name>W7QSJ7_9ALTE</name>
<dbReference type="Pfam" id="PF01149">
    <property type="entry name" value="Fapy_DNA_glyco"/>
    <property type="match status" value="1"/>
</dbReference>
<dbReference type="AlphaFoldDB" id="W7QSJ7"/>
<evidence type="ECO:0000256" key="15">
    <source>
        <dbReference type="HAMAP-Rule" id="MF_00103"/>
    </source>
</evidence>
<dbReference type="SMART" id="SM00898">
    <property type="entry name" value="Fapy_DNA_glyco"/>
    <property type="match status" value="1"/>
</dbReference>
<sequence>MPELPEVEVTRMGIEPMLQGQNIAQINIYHKQLRWPIVDDLKSLVGQTIKAVSRRAKYLVIEVEAAYVLIHLGMSGKLCVVDKCIDRLKHDHFEMILTTGQALRLNDPRRFGAVLMFHTSAELELWLAKLGPEPLSDAFNPSYLFSWTRKRQVAIKNCIMDNKVVVGVGNIYATESLFKAGIHPQTPANTISQAQCHQLVDEIKMVLARAIKQGGTTLKDFAKADGKPGYFAQELLVYGRSGEKCKNCDATIQTMVIGQRASAFCPSCQPL</sequence>
<dbReference type="Pfam" id="PF06827">
    <property type="entry name" value="zf-FPG_IleRS"/>
    <property type="match status" value="1"/>
</dbReference>
<keyword evidence="10 15" id="KW-0234">DNA repair</keyword>
<dbReference type="EC" id="4.2.99.18" evidence="15"/>
<gene>
    <name evidence="15" type="primary">mutM</name>
    <name evidence="15" type="synonym">fpg</name>
    <name evidence="18" type="ORF">DS2_06116</name>
</gene>
<dbReference type="GO" id="GO:0006284">
    <property type="term" value="P:base-excision repair"/>
    <property type="evidence" value="ECO:0007669"/>
    <property type="project" value="InterPro"/>
</dbReference>
<dbReference type="PROSITE" id="PS51066">
    <property type="entry name" value="ZF_FPG_2"/>
    <property type="match status" value="1"/>
</dbReference>
<dbReference type="SMART" id="SM01232">
    <property type="entry name" value="H2TH"/>
    <property type="match status" value="1"/>
</dbReference>
<dbReference type="GO" id="GO:0003684">
    <property type="term" value="F:damaged DNA binding"/>
    <property type="evidence" value="ECO:0007669"/>
    <property type="project" value="InterPro"/>
</dbReference>
<dbReference type="Gene3D" id="1.10.8.50">
    <property type="match status" value="1"/>
</dbReference>
<feature type="active site" description="Schiff-base intermediate with DNA" evidence="15">
    <location>
        <position position="2"/>
    </location>
</feature>
<keyword evidence="12 15" id="KW-0511">Multifunctional enzyme</keyword>
<keyword evidence="4 15" id="KW-0479">Metal-binding</keyword>